<organism evidence="15 16">
    <name type="scientific">Sporolactobacillus terrae</name>
    <dbReference type="NCBI Taxonomy" id="269673"/>
    <lineage>
        <taxon>Bacteria</taxon>
        <taxon>Bacillati</taxon>
        <taxon>Bacillota</taxon>
        <taxon>Bacilli</taxon>
        <taxon>Bacillales</taxon>
        <taxon>Sporolactobacillaceae</taxon>
        <taxon>Sporolactobacillus</taxon>
    </lineage>
</organism>
<feature type="domain" description="PTS EIIB type-1" evidence="13">
    <location>
        <begin position="449"/>
        <end position="531"/>
    </location>
</feature>
<feature type="transmembrane region" description="Helical" evidence="12">
    <location>
        <begin position="336"/>
        <end position="356"/>
    </location>
</feature>
<dbReference type="SUPFAM" id="SSF55604">
    <property type="entry name" value="Glucose permease domain IIB"/>
    <property type="match status" value="1"/>
</dbReference>
<dbReference type="Pfam" id="PF02378">
    <property type="entry name" value="PTS_EIIC"/>
    <property type="match status" value="1"/>
</dbReference>
<keyword evidence="3" id="KW-1003">Cell membrane</keyword>
<proteinExistence type="predicted"/>
<feature type="transmembrane region" description="Helical" evidence="12">
    <location>
        <begin position="129"/>
        <end position="153"/>
    </location>
</feature>
<keyword evidence="5" id="KW-0808">Transferase</keyword>
<evidence type="ECO:0000256" key="7">
    <source>
        <dbReference type="ARBA" id="ARBA00022692"/>
    </source>
</evidence>
<dbReference type="EMBL" id="AP021853">
    <property type="protein sequence ID" value="BBN97770.1"/>
    <property type="molecule type" value="Genomic_DNA"/>
</dbReference>
<dbReference type="AlphaFoldDB" id="A0A5K7WZ72"/>
<dbReference type="GO" id="GO:0009401">
    <property type="term" value="P:phosphoenolpyruvate-dependent sugar phosphotransferase system"/>
    <property type="evidence" value="ECO:0007669"/>
    <property type="project" value="UniProtKB-KW"/>
</dbReference>
<evidence type="ECO:0000256" key="9">
    <source>
        <dbReference type="ARBA" id="ARBA00022989"/>
    </source>
</evidence>
<evidence type="ECO:0000259" key="14">
    <source>
        <dbReference type="PROSITE" id="PS51103"/>
    </source>
</evidence>
<dbReference type="InterPro" id="IPR003352">
    <property type="entry name" value="PTS_EIIC"/>
</dbReference>
<evidence type="ECO:0000256" key="8">
    <source>
        <dbReference type="ARBA" id="ARBA00022777"/>
    </source>
</evidence>
<dbReference type="Proteomes" id="UP000326951">
    <property type="component" value="Chromosome"/>
</dbReference>
<feature type="active site" description="Phosphocysteine intermediate; for EIIB activity" evidence="11">
    <location>
        <position position="471"/>
    </location>
</feature>
<dbReference type="CDD" id="cd00212">
    <property type="entry name" value="PTS_IIB_glc"/>
    <property type="match status" value="1"/>
</dbReference>
<dbReference type="InterPro" id="IPR001996">
    <property type="entry name" value="PTS_IIB_1"/>
</dbReference>
<evidence type="ECO:0000313" key="15">
    <source>
        <dbReference type="EMBL" id="BBN97770.1"/>
    </source>
</evidence>
<feature type="transmembrane region" description="Helical" evidence="12">
    <location>
        <begin position="363"/>
        <end position="382"/>
    </location>
</feature>
<reference evidence="15 16" key="1">
    <citation type="submission" date="2019-09" db="EMBL/GenBank/DDBJ databases">
        <title>Complete genome sequence of Sporolactobacillus terrae 70-3.</title>
        <authorList>
            <person name="Tanaka N."/>
            <person name="Shiwa Y."/>
            <person name="Fujita N."/>
            <person name="Tanasupawat S."/>
        </authorList>
    </citation>
    <scope>NUCLEOTIDE SEQUENCE [LARGE SCALE GENOMIC DNA]</scope>
    <source>
        <strain evidence="15 16">70-3</strain>
    </source>
</reference>
<feature type="transmembrane region" description="Helical" evidence="12">
    <location>
        <begin position="388"/>
        <end position="408"/>
    </location>
</feature>
<evidence type="ECO:0000313" key="16">
    <source>
        <dbReference type="Proteomes" id="UP000326951"/>
    </source>
</evidence>
<feature type="transmembrane region" description="Helical" evidence="12">
    <location>
        <begin position="90"/>
        <end position="109"/>
    </location>
</feature>
<dbReference type="PROSITE" id="PS51098">
    <property type="entry name" value="PTS_EIIB_TYPE_1"/>
    <property type="match status" value="1"/>
</dbReference>
<dbReference type="Pfam" id="PF00367">
    <property type="entry name" value="PTS_EIIB"/>
    <property type="match status" value="1"/>
</dbReference>
<keyword evidence="4" id="KW-0762">Sugar transport</keyword>
<protein>
    <submittedName>
        <fullName evidence="15">PTS system glucose/maltose-specfic transporter subunit IIBC</fullName>
    </submittedName>
</protein>
<dbReference type="Gene3D" id="3.30.1360.60">
    <property type="entry name" value="Glucose permease domain IIB"/>
    <property type="match status" value="1"/>
</dbReference>
<keyword evidence="2" id="KW-0813">Transport</keyword>
<evidence type="ECO:0000256" key="3">
    <source>
        <dbReference type="ARBA" id="ARBA00022475"/>
    </source>
</evidence>
<dbReference type="InterPro" id="IPR036878">
    <property type="entry name" value="Glu_permease_IIB"/>
</dbReference>
<dbReference type="NCBIfam" id="TIGR00826">
    <property type="entry name" value="EIIB_glc"/>
    <property type="match status" value="1"/>
</dbReference>
<dbReference type="InterPro" id="IPR018113">
    <property type="entry name" value="PTrfase_EIIB_Cys"/>
</dbReference>
<keyword evidence="9 12" id="KW-1133">Transmembrane helix</keyword>
<feature type="domain" description="PTS EIIC type-1" evidence="14">
    <location>
        <begin position="3"/>
        <end position="420"/>
    </location>
</feature>
<evidence type="ECO:0000256" key="12">
    <source>
        <dbReference type="SAM" id="Phobius"/>
    </source>
</evidence>
<dbReference type="PROSITE" id="PS01035">
    <property type="entry name" value="PTS_EIIB_TYPE_1_CYS"/>
    <property type="match status" value="1"/>
</dbReference>
<evidence type="ECO:0000256" key="11">
    <source>
        <dbReference type="PROSITE-ProRule" id="PRU00421"/>
    </source>
</evidence>
<dbReference type="GO" id="GO:0005886">
    <property type="term" value="C:plasma membrane"/>
    <property type="evidence" value="ECO:0007669"/>
    <property type="project" value="UniProtKB-SubCell"/>
</dbReference>
<dbReference type="GO" id="GO:0016301">
    <property type="term" value="F:kinase activity"/>
    <property type="evidence" value="ECO:0007669"/>
    <property type="project" value="UniProtKB-KW"/>
</dbReference>
<dbReference type="GO" id="GO:0090563">
    <property type="term" value="F:protein-phosphocysteine-sugar phosphotransferase activity"/>
    <property type="evidence" value="ECO:0007669"/>
    <property type="project" value="TreeGrafter"/>
</dbReference>
<feature type="transmembrane region" description="Helical" evidence="12">
    <location>
        <begin position="12"/>
        <end position="36"/>
    </location>
</feature>
<keyword evidence="8" id="KW-0418">Kinase</keyword>
<evidence type="ECO:0000256" key="2">
    <source>
        <dbReference type="ARBA" id="ARBA00022448"/>
    </source>
</evidence>
<evidence type="ECO:0000256" key="1">
    <source>
        <dbReference type="ARBA" id="ARBA00004651"/>
    </source>
</evidence>
<feature type="transmembrane region" description="Helical" evidence="12">
    <location>
        <begin position="174"/>
        <end position="194"/>
    </location>
</feature>
<dbReference type="PANTHER" id="PTHR30009:SF24">
    <property type="entry name" value="PTS SYSTEM, IIBC COMPONENT"/>
    <property type="match status" value="1"/>
</dbReference>
<keyword evidence="6" id="KW-0598">Phosphotransferase system</keyword>
<keyword evidence="10 12" id="KW-0472">Membrane</keyword>
<gene>
    <name evidence="15" type="ORF">St703_04750</name>
</gene>
<evidence type="ECO:0000259" key="13">
    <source>
        <dbReference type="PROSITE" id="PS51098"/>
    </source>
</evidence>
<sequence>MKERIMGSMQAFSKAMFIPVLILPIAGILIALGNVFTNQKLIDIFPFLDNPVTTGLGMILSGSLVSILGNLGLIFCVGLTVGLAKKEKSVAGFTALLGYLVFVNAMNKFMELNGLLLKEDALQGTGQTLILGIQILDMGVFLGIILGIVTAYIHNKFIDTEFKGAAQIYGGSRFVFIVLIPVVILLAVALTYTWPFFQHGINGLGTIIHRSGNFGLFMYGALERLLIPTGLHHLVYTPFLYTSLGGVQEVGGHVFEGARNIYYAEIADPSVTRLSKSVIWDARGISKMFGLLGACLAMYHTARPENKAKVKAILIPAAFTSFVAGVTEPIEFSFMFVAPLLFVVHAVLSGLSFVVLSILDVRAIGPNGMIDFLLFNLPLGIAKTSWPMYILVGLVFFGIYYVTFRFLITKLNFKTIGREDHGKETKLYSKKEYREKKNQGKGEKLQNNSELAKIIIDALGKAENINTVTNCYTRLRLTLKNPELVNESILRNDTGASGIIVKGQNVHVVYGLRVTSIRKAVDQYLGRKEND</sequence>
<feature type="transmembrane region" description="Helical" evidence="12">
    <location>
        <begin position="56"/>
        <end position="83"/>
    </location>
</feature>
<comment type="subcellular location">
    <subcellularLocation>
        <location evidence="1">Cell membrane</location>
        <topology evidence="1">Multi-pass membrane protein</topology>
    </subcellularLocation>
</comment>
<dbReference type="PROSITE" id="PS51103">
    <property type="entry name" value="PTS_EIIC_TYPE_1"/>
    <property type="match status" value="1"/>
</dbReference>
<evidence type="ECO:0000256" key="10">
    <source>
        <dbReference type="ARBA" id="ARBA00023136"/>
    </source>
</evidence>
<dbReference type="InterPro" id="IPR013013">
    <property type="entry name" value="PTS_EIIC_1"/>
</dbReference>
<dbReference type="GO" id="GO:0008982">
    <property type="term" value="F:protein-N(PI)-phosphohistidine-sugar phosphotransferase activity"/>
    <property type="evidence" value="ECO:0007669"/>
    <property type="project" value="InterPro"/>
</dbReference>
<dbReference type="InterPro" id="IPR050429">
    <property type="entry name" value="PTS_Glucose_EIICBA"/>
</dbReference>
<evidence type="ECO:0000256" key="5">
    <source>
        <dbReference type="ARBA" id="ARBA00022679"/>
    </source>
</evidence>
<evidence type="ECO:0000256" key="4">
    <source>
        <dbReference type="ARBA" id="ARBA00022597"/>
    </source>
</evidence>
<accession>A0A5K7WZ72</accession>
<evidence type="ECO:0000256" key="6">
    <source>
        <dbReference type="ARBA" id="ARBA00022683"/>
    </source>
</evidence>
<keyword evidence="7 12" id="KW-0812">Transmembrane</keyword>
<dbReference type="RefSeq" id="WP_028977289.1">
    <property type="nucleotide sequence ID" value="NZ_AP021853.1"/>
</dbReference>
<name>A0A5K7WZ72_9BACL</name>
<dbReference type="PANTHER" id="PTHR30009">
    <property type="entry name" value="CYTOCHROME C-TYPE SYNTHESIS PROTEIN AND PTS TRANSMEMBRANE COMPONENT"/>
    <property type="match status" value="1"/>
</dbReference>